<dbReference type="PANTHER" id="PTHR33504">
    <property type="entry name" value="NADH DEHYDROGENASE (UBIQUINONE) 1 BETA SUBCOMPLEX, 4"/>
    <property type="match status" value="1"/>
</dbReference>
<dbReference type="GeneID" id="106055811"/>
<organism evidence="1 2">
    <name type="scientific">Biomphalaria glabrata</name>
    <name type="common">Bloodfluke planorb</name>
    <name type="synonym">Freshwater snail</name>
    <dbReference type="NCBI Taxonomy" id="6526"/>
    <lineage>
        <taxon>Eukaryota</taxon>
        <taxon>Metazoa</taxon>
        <taxon>Spiralia</taxon>
        <taxon>Lophotrochozoa</taxon>
        <taxon>Mollusca</taxon>
        <taxon>Gastropoda</taxon>
        <taxon>Heterobranchia</taxon>
        <taxon>Euthyneura</taxon>
        <taxon>Panpulmonata</taxon>
        <taxon>Hygrophila</taxon>
        <taxon>Lymnaeoidea</taxon>
        <taxon>Planorbidae</taxon>
        <taxon>Biomphalaria</taxon>
    </lineage>
</organism>
<dbReference type="OrthoDB" id="10006090at2759"/>
<proteinExistence type="predicted"/>
<reference evidence="2" key="1">
    <citation type="submission" date="2025-08" db="UniProtKB">
        <authorList>
            <consortium name="RefSeq"/>
        </authorList>
    </citation>
    <scope>IDENTIFICATION</scope>
</reference>
<name>A0A9U8E0P9_BIOGL</name>
<dbReference type="OMA" id="FNQEERV"/>
<dbReference type="AlphaFoldDB" id="A0A9U8E0P9"/>
<accession>A0A9U8E0P9</accession>
<evidence type="ECO:0000313" key="1">
    <source>
        <dbReference type="Proteomes" id="UP001165740"/>
    </source>
</evidence>
<protein>
    <submittedName>
        <fullName evidence="2">Uncharacterized protein CXorf58-like</fullName>
    </submittedName>
</protein>
<evidence type="ECO:0000313" key="2">
    <source>
        <dbReference type="RefSeq" id="XP_013067720.2"/>
    </source>
</evidence>
<dbReference type="RefSeq" id="XP_013067720.2">
    <property type="nucleotide sequence ID" value="XM_013212266.2"/>
</dbReference>
<gene>
    <name evidence="2" type="primary">LOC106055811</name>
</gene>
<dbReference type="PANTHER" id="PTHR33504:SF1">
    <property type="entry name" value="FAMILY WITH SEQUENCE SIMILARITY 90, MEMBER A1B"/>
    <property type="match status" value="1"/>
</dbReference>
<sequence>METKKDNYENGVRSSSRTSINIKIPLESDLNVEVEQDSYANAGLTSIQRDLNNVGHSHVEDRVPYNTTRTVTPGEENQTSRNLSLKYYHAMPSDKLSSVNSDKHSNYRPTALNPNNAEHQQIFNGKSSLGLEPKNIGKRDQQKRAVLIIERAWVSYRNKQMFKLLKNSVCAAENSLSYEILRKVSPKEAEFFSHKHHQIRLRFRFGGEEFPPMIFFKIFIQTGVQKVKYLSGRKMIKPATEASADALKQMGNRNFYNLMLQDTIRQQSHPVTDEVDITTLKDYMQYLSNLDESPANQGGKENYWRKLTLDVLPRQTIFFDVVDFAYNNHLSATLKEEMQLLTARPVSQMMLVKQFKAISRIRSQQTNPPAHYFKSSKSVSMLRDNSQVSGRQTKQAREKVMKMRQLYSQQYTKDPDDLTSDIQDDDYLHYGQEMDNALLAEASEEDWDQEAHQLYQWTQGLSFSDDMIHSPQVTF</sequence>
<keyword evidence="1" id="KW-1185">Reference proteome</keyword>
<dbReference type="KEGG" id="bgt:106055811"/>
<dbReference type="Proteomes" id="UP001165740">
    <property type="component" value="Chromosome 15"/>
</dbReference>